<evidence type="ECO:0000313" key="2">
    <source>
        <dbReference type="Proteomes" id="UP000324222"/>
    </source>
</evidence>
<keyword evidence="2" id="KW-1185">Reference proteome</keyword>
<dbReference type="AlphaFoldDB" id="A0A5B7G6D4"/>
<organism evidence="1 2">
    <name type="scientific">Portunus trituberculatus</name>
    <name type="common">Swimming crab</name>
    <name type="synonym">Neptunus trituberculatus</name>
    <dbReference type="NCBI Taxonomy" id="210409"/>
    <lineage>
        <taxon>Eukaryota</taxon>
        <taxon>Metazoa</taxon>
        <taxon>Ecdysozoa</taxon>
        <taxon>Arthropoda</taxon>
        <taxon>Crustacea</taxon>
        <taxon>Multicrustacea</taxon>
        <taxon>Malacostraca</taxon>
        <taxon>Eumalacostraca</taxon>
        <taxon>Eucarida</taxon>
        <taxon>Decapoda</taxon>
        <taxon>Pleocyemata</taxon>
        <taxon>Brachyura</taxon>
        <taxon>Eubrachyura</taxon>
        <taxon>Portunoidea</taxon>
        <taxon>Portunidae</taxon>
        <taxon>Portuninae</taxon>
        <taxon>Portunus</taxon>
    </lineage>
</organism>
<sequence length="19" mass="2236">MTKGTWDLLLTTRMLTLIK</sequence>
<comment type="caution">
    <text evidence="1">The sequence shown here is derived from an EMBL/GenBank/DDBJ whole genome shotgun (WGS) entry which is preliminary data.</text>
</comment>
<dbReference type="Proteomes" id="UP000324222">
    <property type="component" value="Unassembled WGS sequence"/>
</dbReference>
<accession>A0A5B7G6D4</accession>
<dbReference type="EMBL" id="VSRR010011169">
    <property type="protein sequence ID" value="MPC52813.1"/>
    <property type="molecule type" value="Genomic_DNA"/>
</dbReference>
<protein>
    <submittedName>
        <fullName evidence="1">Uncharacterized protein</fullName>
    </submittedName>
</protein>
<proteinExistence type="predicted"/>
<reference evidence="1 2" key="1">
    <citation type="submission" date="2019-05" db="EMBL/GenBank/DDBJ databases">
        <title>Another draft genome of Portunus trituberculatus and its Hox gene families provides insights of decapod evolution.</title>
        <authorList>
            <person name="Jeong J.-H."/>
            <person name="Song I."/>
            <person name="Kim S."/>
            <person name="Choi T."/>
            <person name="Kim D."/>
            <person name="Ryu S."/>
            <person name="Kim W."/>
        </authorList>
    </citation>
    <scope>NUCLEOTIDE SEQUENCE [LARGE SCALE GENOMIC DNA]</scope>
    <source>
        <tissue evidence="1">Muscle</tissue>
    </source>
</reference>
<gene>
    <name evidence="1" type="ORF">E2C01_046691</name>
</gene>
<evidence type="ECO:0000313" key="1">
    <source>
        <dbReference type="EMBL" id="MPC52813.1"/>
    </source>
</evidence>
<name>A0A5B7G6D4_PORTR</name>